<reference evidence="13 14" key="1">
    <citation type="submission" date="2019-01" db="EMBL/GenBank/DDBJ databases">
        <title>Lactibacter flavus gen. nov., sp. nov., a novel bacterium of the family Propionibacteriaceae isolated from raw milk and dairy products.</title>
        <authorList>
            <person name="Huptas C."/>
            <person name="Wenning M."/>
            <person name="Breitenwieser F."/>
            <person name="Doll E."/>
            <person name="Von Neubeck M."/>
            <person name="Busse H.-J."/>
            <person name="Scherer S."/>
        </authorList>
    </citation>
    <scope>NUCLEOTIDE SEQUENCE [LARGE SCALE GENOMIC DNA]</scope>
    <source>
        <strain evidence="14">DSM 22130 / JCM 15804 / WR061</strain>
    </source>
</reference>
<dbReference type="Pfam" id="PF00702">
    <property type="entry name" value="Hydrolase"/>
    <property type="match status" value="1"/>
</dbReference>
<dbReference type="PROSITE" id="PS00154">
    <property type="entry name" value="ATPASE_E1_E2"/>
    <property type="match status" value="1"/>
</dbReference>
<gene>
    <name evidence="13" type="ORF">ET996_07000</name>
</gene>
<dbReference type="SFLD" id="SFLDG00002">
    <property type="entry name" value="C1.7:_P-type_atpase_like"/>
    <property type="match status" value="1"/>
</dbReference>
<dbReference type="SUPFAM" id="SSF56784">
    <property type="entry name" value="HAD-like"/>
    <property type="match status" value="1"/>
</dbReference>
<comment type="caution">
    <text evidence="13">The sequence shown here is derived from an EMBL/GenBank/DDBJ whole genome shotgun (WGS) entry which is preliminary data.</text>
</comment>
<dbReference type="InterPro" id="IPR023214">
    <property type="entry name" value="HAD_sf"/>
</dbReference>
<keyword evidence="10" id="KW-1003">Cell membrane</keyword>
<evidence type="ECO:0000313" key="13">
    <source>
        <dbReference type="EMBL" id="TBT95118.1"/>
    </source>
</evidence>
<evidence type="ECO:0000256" key="7">
    <source>
        <dbReference type="ARBA" id="ARBA00022967"/>
    </source>
</evidence>
<dbReference type="GO" id="GO:0005507">
    <property type="term" value="F:copper ion binding"/>
    <property type="evidence" value="ECO:0007669"/>
    <property type="project" value="TreeGrafter"/>
</dbReference>
<keyword evidence="3 10" id="KW-0812">Transmembrane</keyword>
<dbReference type="SUPFAM" id="SSF81653">
    <property type="entry name" value="Calcium ATPase, transduction domain A"/>
    <property type="match status" value="1"/>
</dbReference>
<dbReference type="EMBL" id="SDMR01000007">
    <property type="protein sequence ID" value="TBT95118.1"/>
    <property type="molecule type" value="Genomic_DNA"/>
</dbReference>
<dbReference type="PRINTS" id="PR00940">
    <property type="entry name" value="CATPATPASEA"/>
</dbReference>
<feature type="domain" description="HMA" evidence="12">
    <location>
        <begin position="1"/>
        <end position="56"/>
    </location>
</feature>
<feature type="transmembrane region" description="Helical" evidence="10">
    <location>
        <begin position="143"/>
        <end position="163"/>
    </location>
</feature>
<name>A0A4Q9KKY4_PROTD</name>
<comment type="similarity">
    <text evidence="2 10">Belongs to the cation transport ATPase (P-type) (TC 3.A.3) family. Type IB subfamily.</text>
</comment>
<dbReference type="GO" id="GO:0055070">
    <property type="term" value="P:copper ion homeostasis"/>
    <property type="evidence" value="ECO:0007669"/>
    <property type="project" value="TreeGrafter"/>
</dbReference>
<evidence type="ECO:0000256" key="2">
    <source>
        <dbReference type="ARBA" id="ARBA00006024"/>
    </source>
</evidence>
<feature type="transmembrane region" description="Helical" evidence="10">
    <location>
        <begin position="183"/>
        <end position="201"/>
    </location>
</feature>
<keyword evidence="5 10" id="KW-0547">Nucleotide-binding</keyword>
<dbReference type="PANTHER" id="PTHR43520">
    <property type="entry name" value="ATP7, ISOFORM B"/>
    <property type="match status" value="1"/>
</dbReference>
<dbReference type="CDD" id="cd02094">
    <property type="entry name" value="P-type_ATPase_Cu-like"/>
    <property type="match status" value="1"/>
</dbReference>
<dbReference type="GO" id="GO:0016887">
    <property type="term" value="F:ATP hydrolysis activity"/>
    <property type="evidence" value="ECO:0007669"/>
    <property type="project" value="InterPro"/>
</dbReference>
<dbReference type="NCBIfam" id="TIGR01494">
    <property type="entry name" value="ATPase_P-type"/>
    <property type="match status" value="2"/>
</dbReference>
<dbReference type="Gene3D" id="3.30.70.100">
    <property type="match status" value="1"/>
</dbReference>
<dbReference type="RefSeq" id="WP_131171956.1">
    <property type="nucleotide sequence ID" value="NZ_FXTL01000006.1"/>
</dbReference>
<evidence type="ECO:0000256" key="6">
    <source>
        <dbReference type="ARBA" id="ARBA00022840"/>
    </source>
</evidence>
<sequence>MTCAACAARIEKRLNKLDGVRATVNYATERAIVLGLPPDKAPDAVAVVEAAGYGASEVVDGEESEGHADRVKMLWKRLLVAALLTVPLGDVAIVLALAPQMRFPGWEWVLIVCSLPVVFWCAWPFHKAAWRNLRHGSTSMDTLVSLGILAAFTWSVASTVLGSPPGETRWFGYGLAPAGADTLYLEVASAVTTFLLAGRYVEARSKRAARGVLSALGRLAPTSVCVIRGGHEVVVPIGDLAKGERFLVRPGESVATDGVVVVGASAIDTSMMTGEPVPREVGEGDAVLGGTLNTTGALIVEATKIGAHTQLAQLATLAEQAQARKAAVQTLVDKVVSVFVPVVLGLALVTLLGWLFVAQAGPRQAFSAALSVLIIACPCALGLATPTALMVGVGRGGQLGILIKGPDALEASGKIDTVVLDKTGTLTTGTMALERVVALGDIDPLPYAAAVERHSEHPIALAVATGAVDAGLGEWAVHDVKAVPGQGAVGLVTPGGNRWRDRDASTRTEPTSNLPDGEDVRVAVGNTGLMATEGVEVSPEASRLLDEAAEAGRTAVLVAVDGRLAGALVVSDRLKDSAPDAVARLRGLGLRTVLLTGDRQRAADAIGAEVGVDEVIAEVLPTEKAAVIERLQASGRRVAMVGDGINDAAALATANLGLAVLSGTDVALKSADVILLRRTLDVIPDAIVLARRTLRTIQGNLVWAFAYNIAAIPLAAAGLLNPLISGFAMSLSSVFVVSNSMRLRRFDPSKR</sequence>
<evidence type="ECO:0000256" key="8">
    <source>
        <dbReference type="ARBA" id="ARBA00022989"/>
    </source>
</evidence>
<keyword evidence="14" id="KW-1185">Reference proteome</keyword>
<dbReference type="Gene3D" id="3.40.50.1000">
    <property type="entry name" value="HAD superfamily/HAD-like"/>
    <property type="match status" value="1"/>
</dbReference>
<feature type="transmembrane region" description="Helical" evidence="10">
    <location>
        <begin position="369"/>
        <end position="394"/>
    </location>
</feature>
<dbReference type="GO" id="GO:0005886">
    <property type="term" value="C:plasma membrane"/>
    <property type="evidence" value="ECO:0007669"/>
    <property type="project" value="UniProtKB-SubCell"/>
</dbReference>
<evidence type="ECO:0000256" key="3">
    <source>
        <dbReference type="ARBA" id="ARBA00022692"/>
    </source>
</evidence>
<dbReference type="InterPro" id="IPR006121">
    <property type="entry name" value="HMA_dom"/>
</dbReference>
<dbReference type="InterPro" id="IPR036163">
    <property type="entry name" value="HMA_dom_sf"/>
</dbReference>
<evidence type="ECO:0000256" key="1">
    <source>
        <dbReference type="ARBA" id="ARBA00004651"/>
    </source>
</evidence>
<evidence type="ECO:0000256" key="9">
    <source>
        <dbReference type="ARBA" id="ARBA00023136"/>
    </source>
</evidence>
<accession>A0A4Q9KKY4</accession>
<dbReference type="InterPro" id="IPR023299">
    <property type="entry name" value="ATPase_P-typ_cyto_dom_N"/>
</dbReference>
<dbReference type="PROSITE" id="PS50846">
    <property type="entry name" value="HMA_2"/>
    <property type="match status" value="1"/>
</dbReference>
<evidence type="ECO:0000256" key="10">
    <source>
        <dbReference type="RuleBase" id="RU362081"/>
    </source>
</evidence>
<evidence type="ECO:0000313" key="14">
    <source>
        <dbReference type="Proteomes" id="UP000291933"/>
    </source>
</evidence>
<dbReference type="SUPFAM" id="SSF55008">
    <property type="entry name" value="HMA, heavy metal-associated domain"/>
    <property type="match status" value="1"/>
</dbReference>
<dbReference type="OrthoDB" id="7059309at2"/>
<dbReference type="InterPro" id="IPR044492">
    <property type="entry name" value="P_typ_ATPase_HD_dom"/>
</dbReference>
<dbReference type="SUPFAM" id="SSF81660">
    <property type="entry name" value="Metal cation-transporting ATPase, ATP-binding domain N"/>
    <property type="match status" value="1"/>
</dbReference>
<feature type="transmembrane region" description="Helical" evidence="10">
    <location>
        <begin position="335"/>
        <end position="357"/>
    </location>
</feature>
<dbReference type="Pfam" id="PF00403">
    <property type="entry name" value="HMA"/>
    <property type="match status" value="1"/>
</dbReference>
<evidence type="ECO:0000256" key="11">
    <source>
        <dbReference type="SAM" id="MobiDB-lite"/>
    </source>
</evidence>
<dbReference type="NCBIfam" id="TIGR01525">
    <property type="entry name" value="ATPase-IB_hvy"/>
    <property type="match status" value="1"/>
</dbReference>
<proteinExistence type="inferred from homology"/>
<keyword evidence="7" id="KW-1278">Translocase</keyword>
<dbReference type="PANTHER" id="PTHR43520:SF8">
    <property type="entry name" value="P-TYPE CU(+) TRANSPORTER"/>
    <property type="match status" value="1"/>
</dbReference>
<dbReference type="InterPro" id="IPR027256">
    <property type="entry name" value="P-typ_ATPase_IB"/>
</dbReference>
<keyword evidence="8 10" id="KW-1133">Transmembrane helix</keyword>
<feature type="transmembrane region" description="Helical" evidence="10">
    <location>
        <begin position="78"/>
        <end position="99"/>
    </location>
</feature>
<dbReference type="Proteomes" id="UP000291933">
    <property type="component" value="Unassembled WGS sequence"/>
</dbReference>
<dbReference type="SFLD" id="SFLDF00027">
    <property type="entry name" value="p-type_atpase"/>
    <property type="match status" value="1"/>
</dbReference>
<feature type="transmembrane region" description="Helical" evidence="10">
    <location>
        <begin position="701"/>
        <end position="720"/>
    </location>
</feature>
<dbReference type="InterPro" id="IPR018303">
    <property type="entry name" value="ATPase_P-typ_P_site"/>
</dbReference>
<dbReference type="InterPro" id="IPR036412">
    <property type="entry name" value="HAD-like_sf"/>
</dbReference>
<dbReference type="Gene3D" id="2.70.150.10">
    <property type="entry name" value="Calcium-transporting ATPase, cytoplasmic transduction domain A"/>
    <property type="match status" value="1"/>
</dbReference>
<dbReference type="InterPro" id="IPR059000">
    <property type="entry name" value="ATPase_P-type_domA"/>
</dbReference>
<dbReference type="Pfam" id="PF00122">
    <property type="entry name" value="E1-E2_ATPase"/>
    <property type="match status" value="1"/>
</dbReference>
<dbReference type="GO" id="GO:0005524">
    <property type="term" value="F:ATP binding"/>
    <property type="evidence" value="ECO:0007669"/>
    <property type="project" value="UniProtKB-UniRule"/>
</dbReference>
<evidence type="ECO:0000259" key="12">
    <source>
        <dbReference type="PROSITE" id="PS50846"/>
    </source>
</evidence>
<dbReference type="GO" id="GO:0043682">
    <property type="term" value="F:P-type divalent copper transporter activity"/>
    <property type="evidence" value="ECO:0007669"/>
    <property type="project" value="TreeGrafter"/>
</dbReference>
<evidence type="ECO:0000256" key="5">
    <source>
        <dbReference type="ARBA" id="ARBA00022741"/>
    </source>
</evidence>
<keyword evidence="6 10" id="KW-0067">ATP-binding</keyword>
<protein>
    <submittedName>
        <fullName evidence="13">Copper-translocating P-type ATPase</fullName>
    </submittedName>
</protein>
<evidence type="ECO:0000256" key="4">
    <source>
        <dbReference type="ARBA" id="ARBA00022723"/>
    </source>
</evidence>
<dbReference type="AlphaFoldDB" id="A0A4Q9KKY4"/>
<feature type="region of interest" description="Disordered" evidence="11">
    <location>
        <begin position="492"/>
        <end position="514"/>
    </location>
</feature>
<keyword evidence="9 10" id="KW-0472">Membrane</keyword>
<dbReference type="InterPro" id="IPR023298">
    <property type="entry name" value="ATPase_P-typ_TM_dom_sf"/>
</dbReference>
<dbReference type="CDD" id="cd00371">
    <property type="entry name" value="HMA"/>
    <property type="match status" value="1"/>
</dbReference>
<dbReference type="InterPro" id="IPR001757">
    <property type="entry name" value="P_typ_ATPase"/>
</dbReference>
<keyword evidence="4 10" id="KW-0479">Metal-binding</keyword>
<dbReference type="PRINTS" id="PR00119">
    <property type="entry name" value="CATATPASE"/>
</dbReference>
<comment type="subcellular location">
    <subcellularLocation>
        <location evidence="1">Cell membrane</location>
        <topology evidence="1">Multi-pass membrane protein</topology>
    </subcellularLocation>
</comment>
<dbReference type="SFLD" id="SFLDS00003">
    <property type="entry name" value="Haloacid_Dehalogenase"/>
    <property type="match status" value="1"/>
</dbReference>
<dbReference type="Gene3D" id="3.40.1110.10">
    <property type="entry name" value="Calcium-transporting ATPase, cytoplasmic domain N"/>
    <property type="match status" value="1"/>
</dbReference>
<dbReference type="InterPro" id="IPR000579">
    <property type="entry name" value="Cation-trans_P-type_ATPase_A/B"/>
</dbReference>
<dbReference type="SUPFAM" id="SSF81665">
    <property type="entry name" value="Calcium ATPase, transmembrane domain M"/>
    <property type="match status" value="1"/>
</dbReference>
<feature type="transmembrane region" description="Helical" evidence="10">
    <location>
        <begin position="105"/>
        <end position="123"/>
    </location>
</feature>
<feature type="transmembrane region" description="Helical" evidence="10">
    <location>
        <begin position="726"/>
        <end position="743"/>
    </location>
</feature>
<organism evidence="13 14">
    <name type="scientific">Propioniciclava tarda</name>
    <dbReference type="NCBI Taxonomy" id="433330"/>
    <lineage>
        <taxon>Bacteria</taxon>
        <taxon>Bacillati</taxon>
        <taxon>Actinomycetota</taxon>
        <taxon>Actinomycetes</taxon>
        <taxon>Propionibacteriales</taxon>
        <taxon>Propionibacteriaceae</taxon>
        <taxon>Propioniciclava</taxon>
    </lineage>
</organism>
<dbReference type="InterPro" id="IPR008250">
    <property type="entry name" value="ATPase_P-typ_transduc_dom_A_sf"/>
</dbReference>